<evidence type="ECO:0000256" key="1">
    <source>
        <dbReference type="ARBA" id="ARBA00004141"/>
    </source>
</evidence>
<proteinExistence type="predicted"/>
<feature type="transmembrane region" description="Helical" evidence="2">
    <location>
        <begin position="35"/>
        <end position="56"/>
    </location>
</feature>
<keyword evidence="2" id="KW-1133">Transmembrane helix</keyword>
<feature type="transmembrane region" description="Helical" evidence="2">
    <location>
        <begin position="138"/>
        <end position="157"/>
    </location>
</feature>
<dbReference type="AlphaFoldDB" id="A0A9P4HUM3"/>
<keyword evidence="2" id="KW-0472">Membrane</keyword>
<protein>
    <recommendedName>
        <fullName evidence="3">ABC transporter TMD0 domain-containing protein</fullName>
    </recommendedName>
</protein>
<feature type="transmembrane region" description="Helical" evidence="2">
    <location>
        <begin position="77"/>
        <end position="99"/>
    </location>
</feature>
<dbReference type="OrthoDB" id="5399848at2759"/>
<reference evidence="4" key="1">
    <citation type="journal article" date="2020" name="Stud. Mycol.">
        <title>101 Dothideomycetes genomes: a test case for predicting lifestyles and emergence of pathogens.</title>
        <authorList>
            <person name="Haridas S."/>
            <person name="Albert R."/>
            <person name="Binder M."/>
            <person name="Bloem J."/>
            <person name="Labutti K."/>
            <person name="Salamov A."/>
            <person name="Andreopoulos B."/>
            <person name="Baker S."/>
            <person name="Barry K."/>
            <person name="Bills G."/>
            <person name="Bluhm B."/>
            <person name="Cannon C."/>
            <person name="Castanera R."/>
            <person name="Culley D."/>
            <person name="Daum C."/>
            <person name="Ezra D."/>
            <person name="Gonzalez J."/>
            <person name="Henrissat B."/>
            <person name="Kuo A."/>
            <person name="Liang C."/>
            <person name="Lipzen A."/>
            <person name="Lutzoni F."/>
            <person name="Magnuson J."/>
            <person name="Mondo S."/>
            <person name="Nolan M."/>
            <person name="Ohm R."/>
            <person name="Pangilinan J."/>
            <person name="Park H.-J."/>
            <person name="Ramirez L."/>
            <person name="Alfaro M."/>
            <person name="Sun H."/>
            <person name="Tritt A."/>
            <person name="Yoshinaga Y."/>
            <person name="Zwiers L.-H."/>
            <person name="Turgeon B."/>
            <person name="Goodwin S."/>
            <person name="Spatafora J."/>
            <person name="Crous P."/>
            <person name="Grigoriev I."/>
        </authorList>
    </citation>
    <scope>NUCLEOTIDE SEQUENCE</scope>
    <source>
        <strain evidence="4">CBS 121410</strain>
    </source>
</reference>
<accession>A0A9P4HUM3</accession>
<evidence type="ECO:0000259" key="3">
    <source>
        <dbReference type="Pfam" id="PF24357"/>
    </source>
</evidence>
<dbReference type="InterPro" id="IPR056227">
    <property type="entry name" value="TMD0_ABC"/>
</dbReference>
<organism evidence="4 5">
    <name type="scientific">Saccharata proteae CBS 121410</name>
    <dbReference type="NCBI Taxonomy" id="1314787"/>
    <lineage>
        <taxon>Eukaryota</taxon>
        <taxon>Fungi</taxon>
        <taxon>Dikarya</taxon>
        <taxon>Ascomycota</taxon>
        <taxon>Pezizomycotina</taxon>
        <taxon>Dothideomycetes</taxon>
        <taxon>Dothideomycetes incertae sedis</taxon>
        <taxon>Botryosphaeriales</taxon>
        <taxon>Saccharataceae</taxon>
        <taxon>Saccharata</taxon>
    </lineage>
</organism>
<evidence type="ECO:0000256" key="2">
    <source>
        <dbReference type="SAM" id="Phobius"/>
    </source>
</evidence>
<feature type="transmembrane region" description="Helical" evidence="2">
    <location>
        <begin position="105"/>
        <end position="126"/>
    </location>
</feature>
<comment type="caution">
    <text evidence="4">The sequence shown here is derived from an EMBL/GenBank/DDBJ whole genome shotgun (WGS) entry which is preliminary data.</text>
</comment>
<dbReference type="Proteomes" id="UP000799776">
    <property type="component" value="Unassembled WGS sequence"/>
</dbReference>
<feature type="domain" description="ABC transporter TMD0" evidence="3">
    <location>
        <begin position="3"/>
        <end position="154"/>
    </location>
</feature>
<evidence type="ECO:0000313" key="5">
    <source>
        <dbReference type="Proteomes" id="UP000799776"/>
    </source>
</evidence>
<dbReference type="GO" id="GO:0016020">
    <property type="term" value="C:membrane"/>
    <property type="evidence" value="ECO:0007669"/>
    <property type="project" value="UniProtKB-SubCell"/>
</dbReference>
<evidence type="ECO:0000313" key="4">
    <source>
        <dbReference type="EMBL" id="KAF2087048.1"/>
    </source>
</evidence>
<sequence>MVQLCRNRPEGFGPHSSLHPNIPTTCFLDVIVEPLATWLFLLFLTALLPLRYRSYLRRHPRNSHPALTSTRPTKPGLVSRVASAIYYILVVCLLAMASLEIARLVVAELGIGLLPFTYVGVLAALANRLTWPCRVSRLANAAFWLMLVVVMGLKTAAEADEMGGRVERRKATEGVGRYPTSDEVIDNAVMVGVEVGLAALEFVGWKGMAWL</sequence>
<keyword evidence="5" id="KW-1185">Reference proteome</keyword>
<dbReference type="EMBL" id="ML978721">
    <property type="protein sequence ID" value="KAF2087048.1"/>
    <property type="molecule type" value="Genomic_DNA"/>
</dbReference>
<gene>
    <name evidence="4" type="ORF">K490DRAFT_42560</name>
</gene>
<comment type="subcellular location">
    <subcellularLocation>
        <location evidence="1">Membrane</location>
        <topology evidence="1">Multi-pass membrane protein</topology>
    </subcellularLocation>
</comment>
<name>A0A9P4HUM3_9PEZI</name>
<dbReference type="Pfam" id="PF24357">
    <property type="entry name" value="TMD0_ABC"/>
    <property type="match status" value="1"/>
</dbReference>
<keyword evidence="2" id="KW-0812">Transmembrane</keyword>